<dbReference type="Proteomes" id="UP000184330">
    <property type="component" value="Unassembled WGS sequence"/>
</dbReference>
<accession>A0A1L7WF13</accession>
<reference evidence="3 4" key="1">
    <citation type="submission" date="2016-03" db="EMBL/GenBank/DDBJ databases">
        <authorList>
            <person name="Ploux O."/>
        </authorList>
    </citation>
    <scope>NUCLEOTIDE SEQUENCE [LARGE SCALE GENOMIC DNA]</scope>
    <source>
        <strain evidence="3 4">UAMH 11012</strain>
    </source>
</reference>
<proteinExistence type="predicted"/>
<gene>
    <name evidence="3" type="ORF">PAC_01247</name>
</gene>
<protein>
    <recommendedName>
        <fullName evidence="2">CHAT domain-containing protein</fullName>
    </recommendedName>
</protein>
<evidence type="ECO:0000259" key="2">
    <source>
        <dbReference type="Pfam" id="PF12770"/>
    </source>
</evidence>
<name>A0A1L7WF13_9HELO</name>
<dbReference type="OrthoDB" id="9991317at2759"/>
<feature type="compositionally biased region" description="Basic and acidic residues" evidence="1">
    <location>
        <begin position="1"/>
        <end position="17"/>
    </location>
</feature>
<evidence type="ECO:0000313" key="3">
    <source>
        <dbReference type="EMBL" id="CZR51372.1"/>
    </source>
</evidence>
<dbReference type="Pfam" id="PF12770">
    <property type="entry name" value="CHAT"/>
    <property type="match status" value="1"/>
</dbReference>
<dbReference type="AlphaFoldDB" id="A0A1L7WF13"/>
<dbReference type="STRING" id="576137.A0A1L7WF13"/>
<feature type="domain" description="CHAT" evidence="2">
    <location>
        <begin position="80"/>
        <end position="212"/>
    </location>
</feature>
<dbReference type="InterPro" id="IPR024983">
    <property type="entry name" value="CHAT_dom"/>
</dbReference>
<evidence type="ECO:0000313" key="4">
    <source>
        <dbReference type="Proteomes" id="UP000184330"/>
    </source>
</evidence>
<keyword evidence="4" id="KW-1185">Reference proteome</keyword>
<sequence length="212" mass="23241">MPFHAAGDHAPRSERNVHNRAVSSYAPSIKALAYSRERLRKNDDRGENMLLATMTTTPGLPTLRGVEAEKEAILKMLPAYLLLDKYDKAGRLVQDTMRVHSVSELKLESARIAYLSAASTAENGAARLGDEVIHLASGFQIAGFAHVVGCLWPPEDAVCVEIAKGFYGTLFKGDIETMDEDVALALHEAVSAVREMECDQPLKWAQFVHYGA</sequence>
<dbReference type="EMBL" id="FJOG01000002">
    <property type="protein sequence ID" value="CZR51372.1"/>
    <property type="molecule type" value="Genomic_DNA"/>
</dbReference>
<evidence type="ECO:0000256" key="1">
    <source>
        <dbReference type="SAM" id="MobiDB-lite"/>
    </source>
</evidence>
<feature type="region of interest" description="Disordered" evidence="1">
    <location>
        <begin position="1"/>
        <end position="20"/>
    </location>
</feature>
<organism evidence="3 4">
    <name type="scientific">Phialocephala subalpina</name>
    <dbReference type="NCBI Taxonomy" id="576137"/>
    <lineage>
        <taxon>Eukaryota</taxon>
        <taxon>Fungi</taxon>
        <taxon>Dikarya</taxon>
        <taxon>Ascomycota</taxon>
        <taxon>Pezizomycotina</taxon>
        <taxon>Leotiomycetes</taxon>
        <taxon>Helotiales</taxon>
        <taxon>Mollisiaceae</taxon>
        <taxon>Phialocephala</taxon>
        <taxon>Phialocephala fortinii species complex</taxon>
    </lineage>
</organism>